<dbReference type="Gene3D" id="1.10.260.40">
    <property type="entry name" value="lambda repressor-like DNA-binding domains"/>
    <property type="match status" value="1"/>
</dbReference>
<dbReference type="PROSITE" id="PS50943">
    <property type="entry name" value="HTH_CROC1"/>
    <property type="match status" value="1"/>
</dbReference>
<dbReference type="SUPFAM" id="SSF47413">
    <property type="entry name" value="lambda repressor-like DNA-binding domains"/>
    <property type="match status" value="1"/>
</dbReference>
<proteinExistence type="predicted"/>
<keyword evidence="3" id="KW-1185">Reference proteome</keyword>
<dbReference type="InterPro" id="IPR010982">
    <property type="entry name" value="Lambda_DNA-bd_dom_sf"/>
</dbReference>
<name>A0ABQ1FSD1_9GAMM</name>
<dbReference type="SMART" id="SM00530">
    <property type="entry name" value="HTH_XRE"/>
    <property type="match status" value="1"/>
</dbReference>
<protein>
    <recommendedName>
        <fullName evidence="1">HTH cro/C1-type domain-containing protein</fullName>
    </recommendedName>
</protein>
<reference evidence="3" key="1">
    <citation type="journal article" date="2019" name="Int. J. Syst. Evol. Microbiol.">
        <title>The Global Catalogue of Microorganisms (GCM) 10K type strain sequencing project: providing services to taxonomists for standard genome sequencing and annotation.</title>
        <authorList>
            <consortium name="The Broad Institute Genomics Platform"/>
            <consortium name="The Broad Institute Genome Sequencing Center for Infectious Disease"/>
            <person name="Wu L."/>
            <person name="Ma J."/>
        </authorList>
    </citation>
    <scope>NUCLEOTIDE SEQUENCE [LARGE SCALE GENOMIC DNA]</scope>
    <source>
        <strain evidence="3">CGMCC 1.15439</strain>
    </source>
</reference>
<gene>
    <name evidence="2" type="ORF">GCM10010981_17520</name>
</gene>
<dbReference type="InterPro" id="IPR001387">
    <property type="entry name" value="Cro/C1-type_HTH"/>
</dbReference>
<dbReference type="CDD" id="cd00093">
    <property type="entry name" value="HTH_XRE"/>
    <property type="match status" value="1"/>
</dbReference>
<evidence type="ECO:0000313" key="3">
    <source>
        <dbReference type="Proteomes" id="UP000620046"/>
    </source>
</evidence>
<evidence type="ECO:0000259" key="1">
    <source>
        <dbReference type="PROSITE" id="PS50943"/>
    </source>
</evidence>
<accession>A0ABQ1FSD1</accession>
<comment type="caution">
    <text evidence="2">The sequence shown here is derived from an EMBL/GenBank/DDBJ whole genome shotgun (WGS) entry which is preliminary data.</text>
</comment>
<evidence type="ECO:0000313" key="2">
    <source>
        <dbReference type="EMBL" id="GGA29153.1"/>
    </source>
</evidence>
<sequence length="217" mass="23366">MKASNRLQEPLVAKEATDLPFTQVRDSFGESLRRAMHVAGTSEDGQAQPISQHDLAARSGVGRSSIAKYLAGSRGQGDLANPDLRSLCRLGEALNVPPAFLVMRPEDWQRLVMAALYMAGAINDPEIKAATRSIISGKHGPDERADVAMKVAKRLGVDPSVADCDASDPLAREVQSIHERWRLGLMTTCALPPLARLDPNYHAALLCLCATFGATSH</sequence>
<dbReference type="Proteomes" id="UP000620046">
    <property type="component" value="Unassembled WGS sequence"/>
</dbReference>
<organism evidence="2 3">
    <name type="scientific">Dyella nitratireducens</name>
    <dbReference type="NCBI Taxonomy" id="1849580"/>
    <lineage>
        <taxon>Bacteria</taxon>
        <taxon>Pseudomonadati</taxon>
        <taxon>Pseudomonadota</taxon>
        <taxon>Gammaproteobacteria</taxon>
        <taxon>Lysobacterales</taxon>
        <taxon>Rhodanobacteraceae</taxon>
        <taxon>Dyella</taxon>
    </lineage>
</organism>
<dbReference type="RefSeq" id="WP_188793831.1">
    <property type="nucleotide sequence ID" value="NZ_BMJA01000001.1"/>
</dbReference>
<dbReference type="Pfam" id="PF01381">
    <property type="entry name" value="HTH_3"/>
    <property type="match status" value="1"/>
</dbReference>
<feature type="domain" description="HTH cro/C1-type" evidence="1">
    <location>
        <begin position="50"/>
        <end position="101"/>
    </location>
</feature>
<dbReference type="EMBL" id="BMJA01000001">
    <property type="protein sequence ID" value="GGA29153.1"/>
    <property type="molecule type" value="Genomic_DNA"/>
</dbReference>